<dbReference type="Gene3D" id="3.30.70.2450">
    <property type="match status" value="1"/>
</dbReference>
<evidence type="ECO:0000259" key="2">
    <source>
        <dbReference type="Pfam" id="PF01494"/>
    </source>
</evidence>
<evidence type="ECO:0000313" key="3">
    <source>
        <dbReference type="EMBL" id="KDR38891.1"/>
    </source>
</evidence>
<dbReference type="Proteomes" id="UP000027466">
    <property type="component" value="Unassembled WGS sequence"/>
</dbReference>
<reference evidence="3 4" key="1">
    <citation type="submission" date="2014-03" db="EMBL/GenBank/DDBJ databases">
        <title>Draft Genome Sequences of Four Burkholderia Strains.</title>
        <authorList>
            <person name="Liu X.Y."/>
            <person name="Li C.X."/>
            <person name="Xu J.H."/>
        </authorList>
    </citation>
    <scope>NUCLEOTIDE SEQUENCE [LARGE SCALE GENOMIC DNA]</scope>
    <source>
        <strain evidence="3 4">DSM 50014</strain>
    </source>
</reference>
<dbReference type="InterPro" id="IPR036188">
    <property type="entry name" value="FAD/NAD-bd_sf"/>
</dbReference>
<evidence type="ECO:0000313" key="4">
    <source>
        <dbReference type="Proteomes" id="UP000027466"/>
    </source>
</evidence>
<comment type="caution">
    <text evidence="3">The sequence shown here is derived from an EMBL/GenBank/DDBJ whole genome shotgun (WGS) entry which is preliminary data.</text>
</comment>
<dbReference type="GO" id="GO:0004497">
    <property type="term" value="F:monooxygenase activity"/>
    <property type="evidence" value="ECO:0007669"/>
    <property type="project" value="UniProtKB-KW"/>
</dbReference>
<dbReference type="PRINTS" id="PR00420">
    <property type="entry name" value="RNGMNOXGNASE"/>
</dbReference>
<proteinExistence type="predicted"/>
<protein>
    <submittedName>
        <fullName evidence="3">FAD-binding monooxygenase</fullName>
    </submittedName>
</protein>
<dbReference type="EMBL" id="JFHC01000072">
    <property type="protein sequence ID" value="KDR38891.1"/>
    <property type="molecule type" value="Genomic_DNA"/>
</dbReference>
<keyword evidence="4" id="KW-1185">Reference proteome</keyword>
<dbReference type="SUPFAM" id="SSF51905">
    <property type="entry name" value="FAD/NAD(P)-binding domain"/>
    <property type="match status" value="1"/>
</dbReference>
<evidence type="ECO:0000256" key="1">
    <source>
        <dbReference type="ARBA" id="ARBA00023002"/>
    </source>
</evidence>
<dbReference type="PANTHER" id="PTHR43476">
    <property type="entry name" value="3-(3-HYDROXY-PHENYL)PROPIONATE/3-HYDROXYCINNAMIC ACID HYDROXYLASE"/>
    <property type="match status" value="1"/>
</dbReference>
<dbReference type="AlphaFoldDB" id="A0A069PNI9"/>
<keyword evidence="1" id="KW-0560">Oxidoreductase</keyword>
<dbReference type="RefSeq" id="WP_035929959.1">
    <property type="nucleotide sequence ID" value="NZ_CADFFX010000004.1"/>
</dbReference>
<dbReference type="Pfam" id="PF01494">
    <property type="entry name" value="FAD_binding_3"/>
    <property type="match status" value="1"/>
</dbReference>
<dbReference type="InterPro" id="IPR050631">
    <property type="entry name" value="PheA/TfdB_FAD_monoxygenase"/>
</dbReference>
<dbReference type="InterPro" id="IPR002938">
    <property type="entry name" value="FAD-bd"/>
</dbReference>
<organism evidence="3 4">
    <name type="scientific">Caballeronia glathei</name>
    <dbReference type="NCBI Taxonomy" id="60547"/>
    <lineage>
        <taxon>Bacteria</taxon>
        <taxon>Pseudomonadati</taxon>
        <taxon>Pseudomonadota</taxon>
        <taxon>Betaproteobacteria</taxon>
        <taxon>Burkholderiales</taxon>
        <taxon>Burkholderiaceae</taxon>
        <taxon>Caballeronia</taxon>
    </lineage>
</organism>
<keyword evidence="3" id="KW-0503">Monooxygenase</keyword>
<dbReference type="Gene3D" id="3.50.50.60">
    <property type="entry name" value="FAD/NAD(P)-binding domain"/>
    <property type="match status" value="1"/>
</dbReference>
<accession>A0A069PNI9</accession>
<feature type="domain" description="FAD-binding" evidence="2">
    <location>
        <begin position="3"/>
        <end position="345"/>
    </location>
</feature>
<sequence length="400" mass="44874">MWDVAVIGAGPVGMFTTLALARQGWRVALFESYRQVPTENRAATIHSSTLSLLDQAGLIDDVLAQGLRADLFQWRDFVSGEVVAEYDFGLLRDECAYPFAVQLEQHKLVNLIRPRLDREPRVRYFGATTVERFTEHADRVVLDARNDDGPLQCEARYVIGCDGARSLVRKSLGIEFEGYTFQEKFGVVTVKHDFAESMGFQVRNYLSDVDCWFGIFKVPGDSPEGVWRTTYPLQQDLPTEREAALAEVARVYRRYLPCALGATVTQVNTYNVHQRVAARFRQGRGLLAGDSAHVNNPLGGLGLNSGIHDAVNLAEKLDAVLGGASDALLDRYERQRRGPAIQYVQAQSIHNKKVMEERSPQARAADQQAMRATVADRDAHLNYLRRASLWTMLNDSLRIQ</sequence>
<name>A0A069PNI9_9BURK</name>
<gene>
    <name evidence="3" type="ORF">BG61_36690</name>
</gene>
<dbReference type="GO" id="GO:0071949">
    <property type="term" value="F:FAD binding"/>
    <property type="evidence" value="ECO:0007669"/>
    <property type="project" value="InterPro"/>
</dbReference>
<dbReference type="PANTHER" id="PTHR43476:SF5">
    <property type="entry name" value="FAD-DEPENDENT MONOOXYGENASE"/>
    <property type="match status" value="1"/>
</dbReference>
<dbReference type="STRING" id="60547.GCA_000751215_02222"/>